<evidence type="ECO:0000313" key="1">
    <source>
        <dbReference type="EMBL" id="ATG75727.1"/>
    </source>
</evidence>
<sequence length="342" mass="38573">MTMEFWRPKYHEYLNSEGDVAIIGSTFQRSRILKELEPETYQLSFEDWVEERKASLRELAGQMLTVHDNANRFEALKRAYESRNVVPFLGAGISIPSGYPGWTKFLWDLQAESHVTEDELELLLNSGDYEGAAQLIYNDLGSALFNKQLQECFDRSCTATGAINLLPLVFSDCNVVTTNFDKLLESAFSGQSQGFDQVVLGTNLEEALRISSTGGRYLLKLHGSCESIASRVLLHGEYEQAYSDSGVVKRFFSRFLFGKSLLFFGCSLLTDRTLRTMEEVVAAEGAHTLPQHYAFLELKDGIDRVERKKDLAKANIFPIWYPEGEHDESIEALLLALMEDGA</sequence>
<accession>A0A291HU85</accession>
<proteinExistence type="predicted"/>
<keyword evidence="2" id="KW-1185">Reference proteome</keyword>
<dbReference type="SUPFAM" id="SSF52467">
    <property type="entry name" value="DHS-like NAD/FAD-binding domain"/>
    <property type="match status" value="1"/>
</dbReference>
<dbReference type="EMBL" id="CP012621">
    <property type="protein sequence ID" value="ATG75727.1"/>
    <property type="molecule type" value="Genomic_DNA"/>
</dbReference>
<evidence type="ECO:0000313" key="2">
    <source>
        <dbReference type="Proteomes" id="UP000217763"/>
    </source>
</evidence>
<dbReference type="Pfam" id="PF13289">
    <property type="entry name" value="SIR2_2"/>
    <property type="match status" value="1"/>
</dbReference>
<dbReference type="AlphaFoldDB" id="A0A291HU85"/>
<name>A0A291HU85_9GAMM</name>
<organism evidence="1 2">
    <name type="scientific">Zobellella denitrificans</name>
    <dbReference type="NCBI Taxonomy" id="347534"/>
    <lineage>
        <taxon>Bacteria</taxon>
        <taxon>Pseudomonadati</taxon>
        <taxon>Pseudomonadota</taxon>
        <taxon>Gammaproteobacteria</taxon>
        <taxon>Aeromonadales</taxon>
        <taxon>Aeromonadaceae</taxon>
        <taxon>Zobellella</taxon>
    </lineage>
</organism>
<dbReference type="Proteomes" id="UP000217763">
    <property type="component" value="Chromosome"/>
</dbReference>
<dbReference type="KEGG" id="zdf:AN401_19285"/>
<reference evidence="2" key="1">
    <citation type="submission" date="2015-09" db="EMBL/GenBank/DDBJ databases">
        <authorList>
            <person name="Shao Z."/>
            <person name="Wang L."/>
        </authorList>
    </citation>
    <scope>NUCLEOTIDE SEQUENCE [LARGE SCALE GENOMIC DNA]</scope>
    <source>
        <strain evidence="2">F13-1</strain>
    </source>
</reference>
<gene>
    <name evidence="1" type="ORF">AN401_19285</name>
</gene>
<dbReference type="InterPro" id="IPR029035">
    <property type="entry name" value="DHS-like_NAD/FAD-binding_dom"/>
</dbReference>
<protein>
    <submittedName>
        <fullName evidence="1">Uncharacterized protein</fullName>
    </submittedName>
</protein>